<evidence type="ECO:0000256" key="1">
    <source>
        <dbReference type="SAM" id="Phobius"/>
    </source>
</evidence>
<reference evidence="3" key="1">
    <citation type="submission" date="2014-06" db="EMBL/GenBank/DDBJ databases">
        <authorList>
            <person name="Winans N.J."/>
            <person name="Newell P.D."/>
            <person name="Douglas A.E."/>
        </authorList>
    </citation>
    <scope>NUCLEOTIDE SEQUENCE [LARGE SCALE GENOMIC DNA]</scope>
</reference>
<feature type="transmembrane region" description="Helical" evidence="1">
    <location>
        <begin position="47"/>
        <end position="69"/>
    </location>
</feature>
<evidence type="ECO:0000313" key="3">
    <source>
        <dbReference type="Proteomes" id="UP000194641"/>
    </source>
</evidence>
<gene>
    <name evidence="2" type="ORF">HK17_08345</name>
</gene>
<keyword evidence="1" id="KW-1133">Transmembrane helix</keyword>
<keyword evidence="1" id="KW-0472">Membrane</keyword>
<protein>
    <submittedName>
        <fullName evidence="2">Uncharacterized protein</fullName>
    </submittedName>
</protein>
<organism evidence="2 3">
    <name type="scientific">Acetobacter indonesiensis</name>
    <dbReference type="NCBI Taxonomy" id="104101"/>
    <lineage>
        <taxon>Bacteria</taxon>
        <taxon>Pseudomonadati</taxon>
        <taxon>Pseudomonadota</taxon>
        <taxon>Alphaproteobacteria</taxon>
        <taxon>Acetobacterales</taxon>
        <taxon>Acetobacteraceae</taxon>
        <taxon>Acetobacter</taxon>
    </lineage>
</organism>
<dbReference type="EMBL" id="JOPA01000021">
    <property type="protein sequence ID" value="OUI93522.1"/>
    <property type="molecule type" value="Genomic_DNA"/>
</dbReference>
<feature type="transmembrane region" description="Helical" evidence="1">
    <location>
        <begin position="12"/>
        <end position="35"/>
    </location>
</feature>
<dbReference type="Proteomes" id="UP000194641">
    <property type="component" value="Unassembled WGS sequence"/>
</dbReference>
<dbReference type="RefSeq" id="WP_086659531.1">
    <property type="nucleotide sequence ID" value="NZ_JBJJWX010000002.1"/>
</dbReference>
<proteinExistence type="predicted"/>
<accession>A0A252ATB3</accession>
<evidence type="ECO:0000313" key="2">
    <source>
        <dbReference type="EMBL" id="OUI93522.1"/>
    </source>
</evidence>
<dbReference type="AlphaFoldDB" id="A0A252ATB3"/>
<name>A0A252ATB3_9PROT</name>
<sequence length="94" mass="10270">MHSHSSVYVRRLVLIAVCLLGGFTLLCISGWSLVMNASPSDTTLVTVLRWIPITLGVVTVLAGFFLLYLPVPEDPEDFFLGNDADSTVQKMDGK</sequence>
<comment type="caution">
    <text evidence="2">The sequence shown here is derived from an EMBL/GenBank/DDBJ whole genome shotgun (WGS) entry which is preliminary data.</text>
</comment>
<keyword evidence="1" id="KW-0812">Transmembrane</keyword>